<evidence type="ECO:0000259" key="7">
    <source>
        <dbReference type="Pfam" id="PF07980"/>
    </source>
</evidence>
<dbReference type="InterPro" id="IPR011990">
    <property type="entry name" value="TPR-like_helical_dom_sf"/>
</dbReference>
<dbReference type="Pfam" id="PF07980">
    <property type="entry name" value="SusD_RagB"/>
    <property type="match status" value="1"/>
</dbReference>
<evidence type="ECO:0000256" key="5">
    <source>
        <dbReference type="ARBA" id="ARBA00023237"/>
    </source>
</evidence>
<name>A0A1M6YXY6_9BACT</name>
<comment type="subcellular location">
    <subcellularLocation>
        <location evidence="1">Cell outer membrane</location>
    </subcellularLocation>
</comment>
<keyword evidence="5" id="KW-0998">Cell outer membrane</keyword>
<gene>
    <name evidence="9" type="ORF">SAMN05444266_102535</name>
</gene>
<feature type="domain" description="SusD-like N-terminal" evidence="8">
    <location>
        <begin position="93"/>
        <end position="232"/>
    </location>
</feature>
<comment type="similarity">
    <text evidence="2">Belongs to the SusD family.</text>
</comment>
<feature type="signal peptide" evidence="6">
    <location>
        <begin position="1"/>
        <end position="17"/>
    </location>
</feature>
<dbReference type="InterPro" id="IPR033985">
    <property type="entry name" value="SusD-like_N"/>
</dbReference>
<feature type="domain" description="RagB/SusD" evidence="7">
    <location>
        <begin position="353"/>
        <end position="498"/>
    </location>
</feature>
<keyword evidence="10" id="KW-1185">Reference proteome</keyword>
<keyword evidence="3 6" id="KW-0732">Signal</keyword>
<dbReference type="GO" id="GO:0009279">
    <property type="term" value="C:cell outer membrane"/>
    <property type="evidence" value="ECO:0007669"/>
    <property type="project" value="UniProtKB-SubCell"/>
</dbReference>
<evidence type="ECO:0000259" key="8">
    <source>
        <dbReference type="Pfam" id="PF14322"/>
    </source>
</evidence>
<feature type="chain" id="PRO_5013337016" evidence="6">
    <location>
        <begin position="18"/>
        <end position="499"/>
    </location>
</feature>
<evidence type="ECO:0000256" key="2">
    <source>
        <dbReference type="ARBA" id="ARBA00006275"/>
    </source>
</evidence>
<dbReference type="SUPFAM" id="SSF48452">
    <property type="entry name" value="TPR-like"/>
    <property type="match status" value="1"/>
</dbReference>
<evidence type="ECO:0000313" key="9">
    <source>
        <dbReference type="EMBL" id="SHL22990.1"/>
    </source>
</evidence>
<dbReference type="RefSeq" id="WP_073079369.1">
    <property type="nucleotide sequence ID" value="NZ_FRBL01000002.1"/>
</dbReference>
<dbReference type="InterPro" id="IPR012944">
    <property type="entry name" value="SusD_RagB_dom"/>
</dbReference>
<dbReference type="Proteomes" id="UP000184420">
    <property type="component" value="Unassembled WGS sequence"/>
</dbReference>
<evidence type="ECO:0000256" key="6">
    <source>
        <dbReference type="SAM" id="SignalP"/>
    </source>
</evidence>
<proteinExistence type="inferred from homology"/>
<dbReference type="EMBL" id="FRBL01000002">
    <property type="protein sequence ID" value="SHL22990.1"/>
    <property type="molecule type" value="Genomic_DNA"/>
</dbReference>
<evidence type="ECO:0000313" key="10">
    <source>
        <dbReference type="Proteomes" id="UP000184420"/>
    </source>
</evidence>
<dbReference type="OrthoDB" id="1035036at2"/>
<dbReference type="PROSITE" id="PS51257">
    <property type="entry name" value="PROKAR_LIPOPROTEIN"/>
    <property type="match status" value="1"/>
</dbReference>
<dbReference type="Gene3D" id="1.25.40.390">
    <property type="match status" value="1"/>
</dbReference>
<dbReference type="AlphaFoldDB" id="A0A1M6YXY6"/>
<organism evidence="9 10">
    <name type="scientific">Chitinophaga jiangningensis</name>
    <dbReference type="NCBI Taxonomy" id="1419482"/>
    <lineage>
        <taxon>Bacteria</taxon>
        <taxon>Pseudomonadati</taxon>
        <taxon>Bacteroidota</taxon>
        <taxon>Chitinophagia</taxon>
        <taxon>Chitinophagales</taxon>
        <taxon>Chitinophagaceae</taxon>
        <taxon>Chitinophaga</taxon>
    </lineage>
</organism>
<protein>
    <submittedName>
        <fullName evidence="9">Starch-binding associating with outer membrane</fullName>
    </submittedName>
</protein>
<accession>A0A1M6YXY6</accession>
<evidence type="ECO:0000256" key="1">
    <source>
        <dbReference type="ARBA" id="ARBA00004442"/>
    </source>
</evidence>
<dbReference type="CDD" id="cd08977">
    <property type="entry name" value="SusD"/>
    <property type="match status" value="1"/>
</dbReference>
<evidence type="ECO:0000256" key="3">
    <source>
        <dbReference type="ARBA" id="ARBA00022729"/>
    </source>
</evidence>
<sequence length="499" mass="56549">MKQLLIYISMFLTLAGAASCNKWLELKPNDGLVREDFWKTKEQVSAAVTGIYASMLGSVSGKTLAMPEYLFVWGEARADMVTPGFSVKPDETDIINMNILPTNSFANWRTFYETINYCNTVIKLAPNVLNQDNTFTQDMLNRALGEALTIRALMYFYLVRTFDQVPLKLEPTVSDNDLSSMAKSPSEAILNQIVADLRAAENFLPESYGNSAVDRGRATRYTASTILADTYLWMEKYTECAAQCDKVINSGRYGLIGQENSLFNALFWQGNAVESIFELQFDAQKLNPFFNMFAANSRRWGAASHLMEEVYGVDAVNTIPLKDSRGDGMALRAEDATIWKYIGANDAGTALRTADQSYAHWIFYRYADILLMKAEAINQLDQPLEASRLVKTIRERATALDFGDAMDSTSKSSMEEFILQEREREFAFEGKRWYDLVRNAKRNNYAGIRYLLNSAAKSIAPDMQQSAFGKLRDRNSLFMPIFLYELQTNKLLVQNPFYK</sequence>
<reference evidence="9 10" key="1">
    <citation type="submission" date="2016-11" db="EMBL/GenBank/DDBJ databases">
        <authorList>
            <person name="Jaros S."/>
            <person name="Januszkiewicz K."/>
            <person name="Wedrychowicz H."/>
        </authorList>
    </citation>
    <scope>NUCLEOTIDE SEQUENCE [LARGE SCALE GENOMIC DNA]</scope>
    <source>
        <strain evidence="9 10">DSM 27406</strain>
    </source>
</reference>
<dbReference type="Pfam" id="PF14322">
    <property type="entry name" value="SusD-like_3"/>
    <property type="match status" value="1"/>
</dbReference>
<dbReference type="STRING" id="1419482.SAMN05444266_102535"/>
<keyword evidence="4" id="KW-0472">Membrane</keyword>
<evidence type="ECO:0000256" key="4">
    <source>
        <dbReference type="ARBA" id="ARBA00023136"/>
    </source>
</evidence>